<organism evidence="10 11">
    <name type="scientific">Shouchella xiaoxiensis</name>
    <dbReference type="NCBI Taxonomy" id="766895"/>
    <lineage>
        <taxon>Bacteria</taxon>
        <taxon>Bacillati</taxon>
        <taxon>Bacillota</taxon>
        <taxon>Bacilli</taxon>
        <taxon>Bacillales</taxon>
        <taxon>Bacillaceae</taxon>
        <taxon>Shouchella</taxon>
    </lineage>
</organism>
<evidence type="ECO:0000313" key="11">
    <source>
        <dbReference type="Proteomes" id="UP001179280"/>
    </source>
</evidence>
<feature type="domain" description="RNA polymerase sigma-70 region 2" evidence="8">
    <location>
        <begin position="21"/>
        <end position="87"/>
    </location>
</feature>
<comment type="subunit">
    <text evidence="2">Interacts transiently with the RNA polymerase catalytic core formed by RpoA, RpoB, RpoC and RpoZ (2 alpha, 1 beta, 1 beta' and 1 omega subunit) to form the RNA polymerase holoenzyme that can initiate transcription.</text>
</comment>
<evidence type="ECO:0000256" key="2">
    <source>
        <dbReference type="ARBA" id="ARBA00011344"/>
    </source>
</evidence>
<dbReference type="Gene3D" id="1.10.10.10">
    <property type="entry name" value="Winged helix-like DNA-binding domain superfamily/Winged helix DNA-binding domain"/>
    <property type="match status" value="1"/>
</dbReference>
<dbReference type="InterPro" id="IPR007627">
    <property type="entry name" value="RNA_pol_sigma70_r2"/>
</dbReference>
<comment type="caution">
    <text evidence="10">The sequence shown here is derived from an EMBL/GenBank/DDBJ whole genome shotgun (WGS) entry which is preliminary data.</text>
</comment>
<keyword evidence="3 7" id="KW-0805">Transcription regulation</keyword>
<evidence type="ECO:0000256" key="4">
    <source>
        <dbReference type="ARBA" id="ARBA00023082"/>
    </source>
</evidence>
<dbReference type="PANTHER" id="PTHR43133:SF65">
    <property type="entry name" value="ECF RNA POLYMERASE SIGMA FACTOR SIGG"/>
    <property type="match status" value="1"/>
</dbReference>
<dbReference type="InterPro" id="IPR013325">
    <property type="entry name" value="RNA_pol_sigma_r2"/>
</dbReference>
<sequence>MNVDGVNMELKKLEFQFKQTIEPYRSDLWKYCFTLTRSPWDAEDLVQETLLKAFSMLTKVYQPIQPKAYLMKIATNLWIDQWRREQKRSQYDHEHVLNGATEEQGFTVLENLEILMTHLSPKQYVALVLSDVFDCKAKEVAELIGTSENAVTTNVHRARQKLRKQSDWTEVVLPPTRRVEPNSRLFQLLLDGFKSKDPKIIASVLNENVVTDIIHSGYEMGKDETENQSLQDWAEIVRNHHEVKAEYVELWGRYVLIEYDKKKDNQLYLTNIHTFNDNDGEITLWRFYCFSWDFMQLAAKELEVELGAAYFYNRH</sequence>
<dbReference type="InterPro" id="IPR013324">
    <property type="entry name" value="RNA_pol_sigma_r3/r4-like"/>
</dbReference>
<dbReference type="NCBIfam" id="TIGR02937">
    <property type="entry name" value="sigma70-ECF"/>
    <property type="match status" value="1"/>
</dbReference>
<evidence type="ECO:0000259" key="8">
    <source>
        <dbReference type="Pfam" id="PF04542"/>
    </source>
</evidence>
<feature type="domain" description="RNA polymerase sigma factor 70 region 4 type 2" evidence="9">
    <location>
        <begin position="115"/>
        <end position="162"/>
    </location>
</feature>
<name>A0ABS2STN9_9BACI</name>
<dbReference type="SUPFAM" id="SSF54427">
    <property type="entry name" value="NTF2-like"/>
    <property type="match status" value="1"/>
</dbReference>
<gene>
    <name evidence="10" type="ORF">JOC54_002136</name>
</gene>
<evidence type="ECO:0000313" key="10">
    <source>
        <dbReference type="EMBL" id="MBM7838877.1"/>
    </source>
</evidence>
<evidence type="ECO:0000256" key="5">
    <source>
        <dbReference type="ARBA" id="ARBA00023125"/>
    </source>
</evidence>
<dbReference type="EMBL" id="JAFBCV010000005">
    <property type="protein sequence ID" value="MBM7838877.1"/>
    <property type="molecule type" value="Genomic_DNA"/>
</dbReference>
<dbReference type="InterPro" id="IPR014284">
    <property type="entry name" value="RNA_pol_sigma-70_dom"/>
</dbReference>
<dbReference type="InterPro" id="IPR032710">
    <property type="entry name" value="NTF2-like_dom_sf"/>
</dbReference>
<dbReference type="InterPro" id="IPR000838">
    <property type="entry name" value="RNA_pol_sigma70_ECF_CS"/>
</dbReference>
<accession>A0ABS2STN9</accession>
<dbReference type="InterPro" id="IPR036388">
    <property type="entry name" value="WH-like_DNA-bd_sf"/>
</dbReference>
<evidence type="ECO:0000259" key="9">
    <source>
        <dbReference type="Pfam" id="PF08281"/>
    </source>
</evidence>
<evidence type="ECO:0000256" key="3">
    <source>
        <dbReference type="ARBA" id="ARBA00023015"/>
    </source>
</evidence>
<keyword evidence="11" id="KW-1185">Reference proteome</keyword>
<dbReference type="Pfam" id="PF04542">
    <property type="entry name" value="Sigma70_r2"/>
    <property type="match status" value="1"/>
</dbReference>
<keyword evidence="5 7" id="KW-0238">DNA-binding</keyword>
<dbReference type="InterPro" id="IPR039425">
    <property type="entry name" value="RNA_pol_sigma-70-like"/>
</dbReference>
<dbReference type="PROSITE" id="PS01063">
    <property type="entry name" value="SIGMA70_ECF"/>
    <property type="match status" value="1"/>
</dbReference>
<evidence type="ECO:0000256" key="1">
    <source>
        <dbReference type="ARBA" id="ARBA00010641"/>
    </source>
</evidence>
<dbReference type="InterPro" id="IPR013249">
    <property type="entry name" value="RNA_pol_sigma70_r4_t2"/>
</dbReference>
<reference evidence="10" key="1">
    <citation type="submission" date="2021-01" db="EMBL/GenBank/DDBJ databases">
        <title>Genomic Encyclopedia of Type Strains, Phase IV (KMG-IV): sequencing the most valuable type-strain genomes for metagenomic binning, comparative biology and taxonomic classification.</title>
        <authorList>
            <person name="Goeker M."/>
        </authorList>
    </citation>
    <scope>NUCLEOTIDE SEQUENCE</scope>
    <source>
        <strain evidence="10">DSM 21943</strain>
    </source>
</reference>
<proteinExistence type="inferred from homology"/>
<keyword evidence="4 7" id="KW-0731">Sigma factor</keyword>
<evidence type="ECO:0000256" key="6">
    <source>
        <dbReference type="ARBA" id="ARBA00023163"/>
    </source>
</evidence>
<dbReference type="SUPFAM" id="SSF88659">
    <property type="entry name" value="Sigma3 and sigma4 domains of RNA polymerase sigma factors"/>
    <property type="match status" value="1"/>
</dbReference>
<protein>
    <recommendedName>
        <fullName evidence="7">RNA polymerase sigma factor</fullName>
    </recommendedName>
</protein>
<keyword evidence="6 7" id="KW-0804">Transcription</keyword>
<dbReference type="Pfam" id="PF08281">
    <property type="entry name" value="Sigma70_r4_2"/>
    <property type="match status" value="1"/>
</dbReference>
<dbReference type="Gene3D" id="1.10.1740.10">
    <property type="match status" value="1"/>
</dbReference>
<dbReference type="SUPFAM" id="SSF88946">
    <property type="entry name" value="Sigma2 domain of RNA polymerase sigma factors"/>
    <property type="match status" value="1"/>
</dbReference>
<dbReference type="RefSeq" id="WP_204466180.1">
    <property type="nucleotide sequence ID" value="NZ_JAFBCV010000005.1"/>
</dbReference>
<comment type="similarity">
    <text evidence="1 7">Belongs to the sigma-70 factor family. ECF subfamily.</text>
</comment>
<dbReference type="PANTHER" id="PTHR43133">
    <property type="entry name" value="RNA POLYMERASE ECF-TYPE SIGMA FACTO"/>
    <property type="match status" value="1"/>
</dbReference>
<dbReference type="Proteomes" id="UP001179280">
    <property type="component" value="Unassembled WGS sequence"/>
</dbReference>
<evidence type="ECO:0000256" key="7">
    <source>
        <dbReference type="RuleBase" id="RU000716"/>
    </source>
</evidence>